<protein>
    <recommendedName>
        <fullName evidence="4">SdpI family protein</fullName>
    </recommendedName>
</protein>
<feature type="transmembrane region" description="Helical" evidence="1">
    <location>
        <begin position="84"/>
        <end position="106"/>
    </location>
</feature>
<dbReference type="KEGG" id="crie:AK829_10055"/>
<keyword evidence="1" id="KW-0472">Membrane</keyword>
<reference evidence="2 3" key="1">
    <citation type="submission" date="2015-08" db="EMBL/GenBank/DDBJ databases">
        <authorList>
            <person name="Babu N.S."/>
            <person name="Beckwith C.J."/>
            <person name="Beseler K.G."/>
            <person name="Brison A."/>
            <person name="Carone J.V."/>
            <person name="Caskin T.P."/>
            <person name="Diamond M."/>
            <person name="Durham M.E."/>
            <person name="Foxe J.M."/>
            <person name="Go M."/>
            <person name="Henderson B.A."/>
            <person name="Jones I.B."/>
            <person name="McGettigan J.A."/>
            <person name="Micheletti S.J."/>
            <person name="Nasrallah M.E."/>
            <person name="Ortiz D."/>
            <person name="Piller C.R."/>
            <person name="Privatt S.R."/>
            <person name="Schneider S.L."/>
            <person name="Sharp S."/>
            <person name="Smith T.C."/>
            <person name="Stanton J.D."/>
            <person name="Ullery H.E."/>
            <person name="Wilson R.J."/>
            <person name="Serrano M.G."/>
            <person name="Buck G."/>
            <person name="Lee V."/>
            <person name="Wang Y."/>
            <person name="Carvalho R."/>
            <person name="Voegtly L."/>
            <person name="Shi R."/>
            <person name="Duckworth R."/>
            <person name="Johnson A."/>
            <person name="Loviza R."/>
            <person name="Walstead R."/>
            <person name="Shah Z."/>
            <person name="Kiflezghi M."/>
            <person name="Wade K."/>
            <person name="Ball S.L."/>
            <person name="Bradley K.W."/>
            <person name="Asai D.J."/>
            <person name="Bowman C.A."/>
            <person name="Russell D.A."/>
            <person name="Pope W.H."/>
            <person name="Jacobs-Sera D."/>
            <person name="Hendrix R.W."/>
            <person name="Hatfull G.F."/>
        </authorList>
    </citation>
    <scope>NUCLEOTIDE SEQUENCE [LARGE SCALE GENOMIC DNA]</scope>
    <source>
        <strain evidence="2 3">PUDD_83A45</strain>
    </source>
</reference>
<evidence type="ECO:0000256" key="1">
    <source>
        <dbReference type="SAM" id="Phobius"/>
    </source>
</evidence>
<proteinExistence type="predicted"/>
<evidence type="ECO:0008006" key="4">
    <source>
        <dbReference type="Google" id="ProtNLM"/>
    </source>
</evidence>
<gene>
    <name evidence="2" type="ORF">AK829_10055</name>
</gene>
<keyword evidence="3" id="KW-1185">Reference proteome</keyword>
<keyword evidence="1" id="KW-1133">Transmembrane helix</keyword>
<evidence type="ECO:0000313" key="3">
    <source>
        <dbReference type="Proteomes" id="UP000060016"/>
    </source>
</evidence>
<dbReference type="InterPro" id="IPR025962">
    <property type="entry name" value="SdpI/YhfL"/>
</dbReference>
<dbReference type="EMBL" id="CP012342">
    <property type="protein sequence ID" value="AKV59992.1"/>
    <property type="molecule type" value="Genomic_DNA"/>
</dbReference>
<dbReference type="Pfam" id="PF13630">
    <property type="entry name" value="SdpI"/>
    <property type="match status" value="1"/>
</dbReference>
<evidence type="ECO:0000313" key="2">
    <source>
        <dbReference type="EMBL" id="AKV59992.1"/>
    </source>
</evidence>
<name>A0A0K1REZ1_9CORY</name>
<feature type="transmembrane region" description="Helical" evidence="1">
    <location>
        <begin position="6"/>
        <end position="26"/>
    </location>
</feature>
<sequence>MTTLNAVLGTIFIVLALVFLIVGAMATAGKLPGNNVVGLRVPEVRKNESTWRQAHRVVGPFWILTGVGLALAAAFAFIASGWLWIAPAIAVVASVVALSVGGNFGARAALLVDDALSSTSADSASAGTGAGAAPAVDLGALRNAATQADNKTGNKTGGE</sequence>
<organism evidence="2 3">
    <name type="scientific">Corynebacterium riegelii</name>
    <dbReference type="NCBI Taxonomy" id="156976"/>
    <lineage>
        <taxon>Bacteria</taxon>
        <taxon>Bacillati</taxon>
        <taxon>Actinomycetota</taxon>
        <taxon>Actinomycetes</taxon>
        <taxon>Mycobacteriales</taxon>
        <taxon>Corynebacteriaceae</taxon>
        <taxon>Corynebacterium</taxon>
    </lineage>
</organism>
<keyword evidence="1" id="KW-0812">Transmembrane</keyword>
<dbReference type="PATRIC" id="fig|156976.3.peg.2024"/>
<dbReference type="Proteomes" id="UP000060016">
    <property type="component" value="Chromosome"/>
</dbReference>
<accession>A0A0K1REZ1</accession>
<dbReference type="AlphaFoldDB" id="A0A0K1REZ1"/>
<feature type="transmembrane region" description="Helical" evidence="1">
    <location>
        <begin position="57"/>
        <end position="78"/>
    </location>
</feature>